<dbReference type="EMBL" id="CYXM01000012">
    <property type="protein sequence ID" value="CUN19118.1"/>
    <property type="molecule type" value="Genomic_DNA"/>
</dbReference>
<evidence type="ECO:0000313" key="4">
    <source>
        <dbReference type="EMBL" id="CUO08836.1"/>
    </source>
</evidence>
<evidence type="ECO:0000313" key="12">
    <source>
        <dbReference type="Proteomes" id="UP000286581"/>
    </source>
</evidence>
<dbReference type="Proteomes" id="UP000324325">
    <property type="component" value="Unassembled WGS sequence"/>
</dbReference>
<dbReference type="SMART" id="SM00465">
    <property type="entry name" value="GIYc"/>
    <property type="match status" value="1"/>
</dbReference>
<dbReference type="Proteomes" id="UP000095384">
    <property type="component" value="Unassembled WGS sequence"/>
</dbReference>
<proteinExistence type="inferred from homology"/>
<evidence type="ECO:0000313" key="3">
    <source>
        <dbReference type="EMBL" id="CUN19118.1"/>
    </source>
</evidence>
<evidence type="ECO:0000256" key="1">
    <source>
        <dbReference type="ARBA" id="ARBA00007435"/>
    </source>
</evidence>
<dbReference type="SUPFAM" id="SSF82771">
    <property type="entry name" value="GIY-YIG endonuclease"/>
    <property type="match status" value="1"/>
</dbReference>
<dbReference type="InterPro" id="IPR035901">
    <property type="entry name" value="GIY-YIG_endonuc_sf"/>
</dbReference>
<evidence type="ECO:0000313" key="10">
    <source>
        <dbReference type="Proteomes" id="UP000095602"/>
    </source>
</evidence>
<reference evidence="8 13" key="4">
    <citation type="submission" date="2019-09" db="EMBL/GenBank/DDBJ databases">
        <title>Strain-level analysis of Eubacterium rectale using genomes from metagenomes.</title>
        <authorList>
            <person name="Karcher N."/>
            <person name="Segata N."/>
        </authorList>
    </citation>
    <scope>NUCLEOTIDE SEQUENCE [LARGE SCALE GENOMIC DNA]</scope>
    <source>
        <strain evidence="8 13">L2-21</strain>
    </source>
</reference>
<dbReference type="EMBL" id="QSAE01000021">
    <property type="protein sequence ID" value="RGW39824.1"/>
    <property type="molecule type" value="Genomic_DNA"/>
</dbReference>
<protein>
    <submittedName>
        <fullName evidence="6">GIY-YIG nuclease family protein</fullName>
    </submittedName>
    <submittedName>
        <fullName evidence="3">GIY-YIG nuclease superfamily protein</fullName>
    </submittedName>
</protein>
<evidence type="ECO:0000313" key="5">
    <source>
        <dbReference type="EMBL" id="CUO95549.1"/>
    </source>
</evidence>
<dbReference type="EMBL" id="CYYW01000009">
    <property type="protein sequence ID" value="CUO08836.1"/>
    <property type="molecule type" value="Genomic_DNA"/>
</dbReference>
<evidence type="ECO:0000313" key="7">
    <source>
        <dbReference type="EMBL" id="RGW39824.1"/>
    </source>
</evidence>
<dbReference type="Proteomes" id="UP001197684">
    <property type="component" value="Unassembled WGS sequence"/>
</dbReference>
<dbReference type="EMBL" id="JAJCJK010000011">
    <property type="protein sequence ID" value="MCB6938468.1"/>
    <property type="molecule type" value="Genomic_DNA"/>
</dbReference>
<name>A0A173UZU3_9FIRM</name>
<reference evidence="6" key="5">
    <citation type="submission" date="2021-10" db="EMBL/GenBank/DDBJ databases">
        <title>Collection of gut derived symbiotic bacterial strains cultured from healthy donors.</title>
        <authorList>
            <person name="Lin H."/>
            <person name="Littmann E."/>
            <person name="Kohout C."/>
            <person name="Pamer E.G."/>
        </authorList>
    </citation>
    <scope>NUCLEOTIDE SEQUENCE</scope>
    <source>
        <strain evidence="6">DFI.9.42</strain>
    </source>
</reference>
<reference evidence="7 12" key="2">
    <citation type="submission" date="2018-08" db="EMBL/GenBank/DDBJ databases">
        <title>A genome reference for cultivated species of the human gut microbiota.</title>
        <authorList>
            <person name="Zou Y."/>
            <person name="Xue W."/>
            <person name="Luo G."/>
        </authorList>
    </citation>
    <scope>NUCLEOTIDE SEQUENCE [LARGE SCALE GENOMIC DNA]</scope>
    <source>
        <strain evidence="7 12">AF12-8</strain>
    </source>
</reference>
<dbReference type="RefSeq" id="WP_022293776.1">
    <property type="nucleotide sequence ID" value="NZ_CYYW01000009.1"/>
</dbReference>
<organism evidence="3 11">
    <name type="scientific">Agathobacter rectalis</name>
    <dbReference type="NCBI Taxonomy" id="39491"/>
    <lineage>
        <taxon>Bacteria</taxon>
        <taxon>Bacillati</taxon>
        <taxon>Bacillota</taxon>
        <taxon>Clostridia</taxon>
        <taxon>Lachnospirales</taxon>
        <taxon>Lachnospiraceae</taxon>
        <taxon>Agathobacter</taxon>
    </lineage>
</organism>
<evidence type="ECO:0000259" key="2">
    <source>
        <dbReference type="PROSITE" id="PS50164"/>
    </source>
</evidence>
<dbReference type="Proteomes" id="UP000095602">
    <property type="component" value="Unassembled WGS sequence"/>
</dbReference>
<dbReference type="EMBL" id="CZAJ01000011">
    <property type="protein sequence ID" value="CUO95549.1"/>
    <property type="molecule type" value="Genomic_DNA"/>
</dbReference>
<dbReference type="EMBL" id="VSTG01000011">
    <property type="protein sequence ID" value="TYL57551.1"/>
    <property type="molecule type" value="Genomic_DNA"/>
</dbReference>
<feature type="domain" description="GIY-YIG" evidence="2">
    <location>
        <begin position="2"/>
        <end position="77"/>
    </location>
</feature>
<dbReference type="PROSITE" id="PS50164">
    <property type="entry name" value="GIY_YIG"/>
    <property type="match status" value="1"/>
</dbReference>
<evidence type="ECO:0000313" key="9">
    <source>
        <dbReference type="Proteomes" id="UP000095384"/>
    </source>
</evidence>
<dbReference type="InterPro" id="IPR050190">
    <property type="entry name" value="UPF0213_domain"/>
</dbReference>
<dbReference type="PANTHER" id="PTHR34477:SF1">
    <property type="entry name" value="UPF0213 PROTEIN YHBQ"/>
    <property type="match status" value="1"/>
</dbReference>
<dbReference type="AlphaFoldDB" id="A0A173UZU3"/>
<dbReference type="Proteomes" id="UP000095673">
    <property type="component" value="Unassembled WGS sequence"/>
</dbReference>
<dbReference type="Gene3D" id="3.40.1440.10">
    <property type="entry name" value="GIY-YIG endonuclease"/>
    <property type="match status" value="1"/>
</dbReference>
<evidence type="ECO:0000313" key="13">
    <source>
        <dbReference type="Proteomes" id="UP000324325"/>
    </source>
</evidence>
<evidence type="ECO:0000313" key="11">
    <source>
        <dbReference type="Proteomes" id="UP000095673"/>
    </source>
</evidence>
<evidence type="ECO:0000313" key="6">
    <source>
        <dbReference type="EMBL" id="MCB6938468.1"/>
    </source>
</evidence>
<dbReference type="CDD" id="cd10456">
    <property type="entry name" value="GIY-YIG_UPF0213"/>
    <property type="match status" value="1"/>
</dbReference>
<gene>
    <name evidence="7" type="ORF">DWV78_07935</name>
    <name evidence="4" type="ORF">ERS852417_01559</name>
    <name evidence="5" type="ORF">ERS852497_01391</name>
    <name evidence="3" type="ORF">ERS852580_02425</name>
    <name evidence="8" type="ORF">FYL37_09070</name>
    <name evidence="6" type="ORF">LIZ56_08625</name>
</gene>
<evidence type="ECO:0000313" key="8">
    <source>
        <dbReference type="EMBL" id="TYL57551.1"/>
    </source>
</evidence>
<sequence>MDENYTYIVRCADGTLYTGWTNDLKKRIKAHNSGKGAKYTKTRRPVELVYFEHFATKEEAMSREYHIKQLKRAQKQALIDEMNKNNKSIFTQNG</sequence>
<reference evidence="9 10" key="1">
    <citation type="submission" date="2015-09" db="EMBL/GenBank/DDBJ databases">
        <authorList>
            <consortium name="Pathogen Informatics"/>
        </authorList>
    </citation>
    <scope>NUCLEOTIDE SEQUENCE [LARGE SCALE GENOMIC DNA]</scope>
    <source>
        <strain evidence="4 9">2789STDY5608860</strain>
        <strain evidence="5 10">2789STDY5834884</strain>
        <strain evidence="3 11">2789STDY5834968</strain>
    </source>
</reference>
<comment type="similarity">
    <text evidence="1">Belongs to the UPF0213 family.</text>
</comment>
<dbReference type="Pfam" id="PF01541">
    <property type="entry name" value="GIY-YIG"/>
    <property type="match status" value="1"/>
</dbReference>
<dbReference type="Proteomes" id="UP000286581">
    <property type="component" value="Unassembled WGS sequence"/>
</dbReference>
<dbReference type="PANTHER" id="PTHR34477">
    <property type="entry name" value="UPF0213 PROTEIN YHBQ"/>
    <property type="match status" value="1"/>
</dbReference>
<reference evidence="8 13" key="3">
    <citation type="submission" date="2019-08" db="EMBL/GenBank/DDBJ databases">
        <authorList>
            <person name="Duncan S."/>
            <person name="Walker A."/>
        </authorList>
    </citation>
    <scope>NUCLEOTIDE SEQUENCE [LARGE SCALE GENOMIC DNA]</scope>
    <source>
        <strain evidence="8 13">L2-21</strain>
    </source>
</reference>
<dbReference type="InterPro" id="IPR000305">
    <property type="entry name" value="GIY-YIG_endonuc"/>
</dbReference>
<accession>A0A173UZU3</accession>